<geneLocation type="plasmid" evidence="2 3">
    <name>extrachromosomal element</name>
</geneLocation>
<dbReference type="KEGG" id="pog:Pogu_ECE024"/>
<reference evidence="2 3" key="1">
    <citation type="submission" date="2012-01" db="EMBL/GenBank/DDBJ databases">
        <title>Complete Genome Sequence of Pyrobaculum oguniense.</title>
        <authorList>
            <person name="Bernick D.L."/>
            <person name="Karplus K."/>
            <person name="Lui L.M."/>
            <person name="Coker J.K.C."/>
            <person name="Murphy J.N."/>
            <person name="Cozen A.E."/>
            <person name="Chan P.P."/>
            <person name="Lowe T.M."/>
        </authorList>
    </citation>
    <scope>NUCLEOTIDE SEQUENCE [LARGE SCALE GENOMIC DNA]</scope>
    <source>
        <strain evidence="2 3">TE7</strain>
        <plasmid evidence="2 3">extrachromosomal element</plasmid>
    </source>
</reference>
<evidence type="ECO:0000256" key="1">
    <source>
        <dbReference type="SAM" id="Phobius"/>
    </source>
</evidence>
<proteinExistence type="predicted"/>
<protein>
    <submittedName>
        <fullName evidence="2">Membrane protein</fullName>
    </submittedName>
</protein>
<sequence>MPKAETLLTSALVAVEGAHAFSAFLPSIFTIRRLAVPQDAVDDLRLGYIPASIFALALGTLASLILRNWWPLAASIMTIIFMISAYEWAIRSAYG</sequence>
<dbReference type="EMBL" id="CP003317">
    <property type="protein sequence ID" value="AFA40851.1"/>
    <property type="molecule type" value="Genomic_DNA"/>
</dbReference>
<dbReference type="Proteomes" id="UP000009062">
    <property type="component" value="Plasmid extrachromosomal element"/>
</dbReference>
<feature type="transmembrane region" description="Helical" evidence="1">
    <location>
        <begin position="72"/>
        <end position="90"/>
    </location>
</feature>
<keyword evidence="1" id="KW-0472">Membrane</keyword>
<accession>H6QE21</accession>
<keyword evidence="1" id="KW-0812">Transmembrane</keyword>
<dbReference type="AlphaFoldDB" id="H6QE21"/>
<evidence type="ECO:0000313" key="2">
    <source>
        <dbReference type="EMBL" id="AFA40851.1"/>
    </source>
</evidence>
<evidence type="ECO:0000313" key="3">
    <source>
        <dbReference type="Proteomes" id="UP000009062"/>
    </source>
</evidence>
<gene>
    <name evidence="2" type="ORF">Pogu_ECE024</name>
</gene>
<keyword evidence="3" id="KW-1185">Reference proteome</keyword>
<keyword evidence="2" id="KW-0614">Plasmid</keyword>
<organism evidence="2 3">
    <name type="scientific">Pyrobaculum oguniense (strain DSM 13380 / JCM 10595 / TE7)</name>
    <dbReference type="NCBI Taxonomy" id="698757"/>
    <lineage>
        <taxon>Archaea</taxon>
        <taxon>Thermoproteota</taxon>
        <taxon>Thermoprotei</taxon>
        <taxon>Thermoproteales</taxon>
        <taxon>Thermoproteaceae</taxon>
        <taxon>Pyrobaculum</taxon>
    </lineage>
</organism>
<feature type="transmembrane region" description="Helical" evidence="1">
    <location>
        <begin position="44"/>
        <end position="65"/>
    </location>
</feature>
<name>H6QE21_PYROT</name>
<keyword evidence="1" id="KW-1133">Transmembrane helix</keyword>
<dbReference type="HOGENOM" id="CLU_2366336_0_0_2"/>